<organism evidence="2 3">
    <name type="scientific">Candidatus Onthenecus intestinigallinarum</name>
    <dbReference type="NCBI Taxonomy" id="2840875"/>
    <lineage>
        <taxon>Bacteria</taxon>
        <taxon>Bacillati</taxon>
        <taxon>Bacillota</taxon>
        <taxon>Clostridia</taxon>
        <taxon>Eubacteriales</taxon>
        <taxon>Candidatus Onthenecus</taxon>
    </lineage>
</organism>
<name>A0A9D1CQW6_9FIRM</name>
<reference evidence="2" key="1">
    <citation type="submission" date="2020-10" db="EMBL/GenBank/DDBJ databases">
        <authorList>
            <person name="Gilroy R."/>
        </authorList>
    </citation>
    <scope>NUCLEOTIDE SEQUENCE</scope>
    <source>
        <strain evidence="2">ChiSxjej2B14-6234</strain>
    </source>
</reference>
<protein>
    <submittedName>
        <fullName evidence="2">Sugar phosphate isomerase/epimerase</fullName>
    </submittedName>
</protein>
<dbReference type="PANTHER" id="PTHR12110">
    <property type="entry name" value="HYDROXYPYRUVATE ISOMERASE"/>
    <property type="match status" value="1"/>
</dbReference>
<feature type="domain" description="Xylose isomerase-like TIM barrel" evidence="1">
    <location>
        <begin position="20"/>
        <end position="309"/>
    </location>
</feature>
<proteinExistence type="predicted"/>
<gene>
    <name evidence="2" type="ORF">IAB73_01515</name>
</gene>
<comment type="caution">
    <text evidence="2">The sequence shown here is derived from an EMBL/GenBank/DDBJ whole genome shotgun (WGS) entry which is preliminary data.</text>
</comment>
<evidence type="ECO:0000313" key="2">
    <source>
        <dbReference type="EMBL" id="HIQ70879.1"/>
    </source>
</evidence>
<dbReference type="InterPro" id="IPR050312">
    <property type="entry name" value="IolE/XylAMocC-like"/>
</dbReference>
<evidence type="ECO:0000313" key="3">
    <source>
        <dbReference type="Proteomes" id="UP000886887"/>
    </source>
</evidence>
<dbReference type="Pfam" id="PF01261">
    <property type="entry name" value="AP_endonuc_2"/>
    <property type="match status" value="1"/>
</dbReference>
<dbReference type="GO" id="GO:0016853">
    <property type="term" value="F:isomerase activity"/>
    <property type="evidence" value="ECO:0007669"/>
    <property type="project" value="UniProtKB-KW"/>
</dbReference>
<dbReference type="InterPro" id="IPR036237">
    <property type="entry name" value="Xyl_isomerase-like_sf"/>
</dbReference>
<dbReference type="AlphaFoldDB" id="A0A9D1CQW6"/>
<dbReference type="Gene3D" id="3.20.20.150">
    <property type="entry name" value="Divalent-metal-dependent TIM barrel enzymes"/>
    <property type="match status" value="1"/>
</dbReference>
<reference evidence="2" key="2">
    <citation type="journal article" date="2021" name="PeerJ">
        <title>Extensive microbial diversity within the chicken gut microbiome revealed by metagenomics and culture.</title>
        <authorList>
            <person name="Gilroy R."/>
            <person name="Ravi A."/>
            <person name="Getino M."/>
            <person name="Pursley I."/>
            <person name="Horton D.L."/>
            <person name="Alikhan N.F."/>
            <person name="Baker D."/>
            <person name="Gharbi K."/>
            <person name="Hall N."/>
            <person name="Watson M."/>
            <person name="Adriaenssens E.M."/>
            <person name="Foster-Nyarko E."/>
            <person name="Jarju S."/>
            <person name="Secka A."/>
            <person name="Antonio M."/>
            <person name="Oren A."/>
            <person name="Chaudhuri R.R."/>
            <person name="La Ragione R."/>
            <person name="Hildebrand F."/>
            <person name="Pallen M.J."/>
        </authorList>
    </citation>
    <scope>NUCLEOTIDE SEQUENCE</scope>
    <source>
        <strain evidence="2">ChiSxjej2B14-6234</strain>
    </source>
</reference>
<sequence length="322" mass="35627">MKLCVLTVPLYGMSLDAACKYLADSGVQALEIGCGGSPGRGHCDPDVLLHDDAKLKEFADTIKRHGLELAALSCHGNGVHPNPEIAARDHQDFVNACLLAEKLGVKTIVTFSGCPGGSPEDKTPNWVTCPWPTDFADALKYQWEVLIDYWKKASAFAMEHGVERIALEMHPGFCVYNPETMLRLREAVGPIMGANFDPSHLFWQGCDPVESIRKLGEAGAIYHFHAKDTKIDAANTAVNGVLDNKHYGDALHRSWIFRSVGYGHDYQLWKDIISMLLKVGYDGPVSIEHEDALMSVNEGLQKAISLLKEVMVFEDKAEMWWA</sequence>
<dbReference type="SUPFAM" id="SSF51658">
    <property type="entry name" value="Xylose isomerase-like"/>
    <property type="match status" value="1"/>
</dbReference>
<dbReference type="Proteomes" id="UP000886887">
    <property type="component" value="Unassembled WGS sequence"/>
</dbReference>
<dbReference type="InterPro" id="IPR013022">
    <property type="entry name" value="Xyl_isomerase-like_TIM-brl"/>
</dbReference>
<keyword evidence="2" id="KW-0413">Isomerase</keyword>
<dbReference type="EMBL" id="DVFJ01000006">
    <property type="protein sequence ID" value="HIQ70879.1"/>
    <property type="molecule type" value="Genomic_DNA"/>
</dbReference>
<accession>A0A9D1CQW6</accession>
<dbReference type="PANTHER" id="PTHR12110:SF21">
    <property type="entry name" value="XYLOSE ISOMERASE-LIKE TIM BARREL DOMAIN-CONTAINING PROTEIN"/>
    <property type="match status" value="1"/>
</dbReference>
<evidence type="ECO:0000259" key="1">
    <source>
        <dbReference type="Pfam" id="PF01261"/>
    </source>
</evidence>